<keyword evidence="3" id="KW-1185">Reference proteome</keyword>
<dbReference type="AlphaFoldDB" id="A0A4V2JFT1"/>
<evidence type="ECO:0000256" key="1">
    <source>
        <dbReference type="SAM" id="Phobius"/>
    </source>
</evidence>
<dbReference type="EMBL" id="SIXI01000002">
    <property type="protein sequence ID" value="TBO32466.1"/>
    <property type="molecule type" value="Genomic_DNA"/>
</dbReference>
<protein>
    <submittedName>
        <fullName evidence="2">DUF2065 domain-containing protein</fullName>
    </submittedName>
</protein>
<dbReference type="PANTHER" id="PTHR38602">
    <property type="entry name" value="INNER MEMBRANE PROTEIN-RELATED"/>
    <property type="match status" value="1"/>
</dbReference>
<comment type="caution">
    <text evidence="2">The sequence shown here is derived from an EMBL/GenBank/DDBJ whole genome shotgun (WGS) entry which is preliminary data.</text>
</comment>
<dbReference type="RefSeq" id="WP_130966680.1">
    <property type="nucleotide sequence ID" value="NZ_SIXI01000002.1"/>
</dbReference>
<dbReference type="Proteomes" id="UP000292120">
    <property type="component" value="Unassembled WGS sequence"/>
</dbReference>
<reference evidence="2 3" key="1">
    <citation type="submission" date="2019-02" db="EMBL/GenBank/DDBJ databases">
        <title>Aquabacterium sp. strain KMB7.</title>
        <authorList>
            <person name="Chen W.-M."/>
        </authorList>
    </citation>
    <scope>NUCLEOTIDE SEQUENCE [LARGE SCALE GENOMIC DNA]</scope>
    <source>
        <strain evidence="2 3">KMB7</strain>
    </source>
</reference>
<evidence type="ECO:0000313" key="2">
    <source>
        <dbReference type="EMBL" id="TBO32466.1"/>
    </source>
</evidence>
<evidence type="ECO:0000313" key="3">
    <source>
        <dbReference type="Proteomes" id="UP000292120"/>
    </source>
</evidence>
<feature type="transmembrane region" description="Helical" evidence="1">
    <location>
        <begin position="47"/>
        <end position="65"/>
    </location>
</feature>
<dbReference type="Pfam" id="PF09838">
    <property type="entry name" value="DUF2065"/>
    <property type="match status" value="1"/>
</dbReference>
<sequence length="66" mass="7417">MFEGDSLHSLWMALALMLVIEGLMPFLNPAAWRKMFTQVLQLHDGQLRFVGLASIVCGLLLLWCLG</sequence>
<organism evidence="2 3">
    <name type="scientific">Aquabacterium lacunae</name>
    <dbReference type="NCBI Taxonomy" id="2528630"/>
    <lineage>
        <taxon>Bacteria</taxon>
        <taxon>Pseudomonadati</taxon>
        <taxon>Pseudomonadota</taxon>
        <taxon>Betaproteobacteria</taxon>
        <taxon>Burkholderiales</taxon>
        <taxon>Aquabacterium</taxon>
    </lineage>
</organism>
<proteinExistence type="predicted"/>
<dbReference type="OrthoDB" id="9182237at2"/>
<keyword evidence="1" id="KW-1133">Transmembrane helix</keyword>
<keyword evidence="1" id="KW-0812">Transmembrane</keyword>
<name>A0A4V2JFT1_9BURK</name>
<keyword evidence="1" id="KW-0472">Membrane</keyword>
<accession>A0A4V2JFT1</accession>
<feature type="transmembrane region" description="Helical" evidence="1">
    <location>
        <begin position="7"/>
        <end position="27"/>
    </location>
</feature>
<dbReference type="PANTHER" id="PTHR38602:SF1">
    <property type="entry name" value="INNER MEMBRANE PROTEIN"/>
    <property type="match status" value="1"/>
</dbReference>
<gene>
    <name evidence="2" type="ORF">EYS42_04510</name>
</gene>
<dbReference type="InterPro" id="IPR019201">
    <property type="entry name" value="DUF2065"/>
</dbReference>